<reference evidence="1 2" key="1">
    <citation type="submission" date="2019-04" db="EMBL/GenBank/DDBJ databases">
        <title>Phreatobacter aquaticus sp. nov.</title>
        <authorList>
            <person name="Choi A."/>
        </authorList>
    </citation>
    <scope>NUCLEOTIDE SEQUENCE [LARGE SCALE GENOMIC DNA]</scope>
    <source>
        <strain evidence="1 2">KCTC 52518</strain>
    </source>
</reference>
<gene>
    <name evidence="1" type="ORF">E8M01_34260</name>
</gene>
<sequence length="88" mass="9518">MLDAIPSATETAALLDTLARRRGVDRRSTPATDDEAFAERAAIMEFDGGLPRTLAERFARALVALGPAPNPTAIADIDRQILDGEQRR</sequence>
<dbReference type="RefSeq" id="WP_136964269.1">
    <property type="nucleotide sequence ID" value="NZ_CP039690.1"/>
</dbReference>
<dbReference type="AlphaFoldDB" id="A0A4D7B6C6"/>
<dbReference type="KEGG" id="pstg:E8M01_34260"/>
<evidence type="ECO:0000313" key="1">
    <source>
        <dbReference type="EMBL" id="QCI68854.1"/>
    </source>
</evidence>
<dbReference type="Proteomes" id="UP000298781">
    <property type="component" value="Chromosome"/>
</dbReference>
<dbReference type="OrthoDB" id="7870889at2"/>
<protein>
    <submittedName>
        <fullName evidence="1">Uncharacterized protein</fullName>
    </submittedName>
</protein>
<accession>A0A4D7B6C6</accession>
<proteinExistence type="predicted"/>
<evidence type="ECO:0000313" key="2">
    <source>
        <dbReference type="Proteomes" id="UP000298781"/>
    </source>
</evidence>
<dbReference type="EMBL" id="CP039690">
    <property type="protein sequence ID" value="QCI68854.1"/>
    <property type="molecule type" value="Genomic_DNA"/>
</dbReference>
<organism evidence="1 2">
    <name type="scientific">Phreatobacter stygius</name>
    <dbReference type="NCBI Taxonomy" id="1940610"/>
    <lineage>
        <taxon>Bacteria</taxon>
        <taxon>Pseudomonadati</taxon>
        <taxon>Pseudomonadota</taxon>
        <taxon>Alphaproteobacteria</taxon>
        <taxon>Hyphomicrobiales</taxon>
        <taxon>Phreatobacteraceae</taxon>
        <taxon>Phreatobacter</taxon>
    </lineage>
</organism>
<keyword evidence="2" id="KW-1185">Reference proteome</keyword>
<name>A0A4D7B6C6_9HYPH</name>